<dbReference type="Proteomes" id="UP000033489">
    <property type="component" value="Unassembled WGS sequence"/>
</dbReference>
<sequence>MSQLEFHKNELQMDYFSNSYRKFETDFYKYSALDTPLTFLTDDIMLTMAKSMKNYFKLNKENAKDNRDHYFIFNIETMKESKLTRKYSYQKTVTNINQGAKK</sequence>
<dbReference type="EMBL" id="JYGT01000010">
    <property type="protein sequence ID" value="KJQ74169.1"/>
    <property type="molecule type" value="Genomic_DNA"/>
</dbReference>
<reference evidence="1 2" key="1">
    <citation type="submission" date="2015-02" db="EMBL/GenBank/DDBJ databases">
        <title>Evolution of amylase-binding proteins of oral streptococcal species.</title>
        <authorList>
            <person name="Haase E.M."/>
        </authorList>
    </citation>
    <scope>NUCLEOTIDE SEQUENCE [LARGE SCALE GENOMIC DNA]</scope>
    <source>
        <strain evidence="1 2">UC921A</strain>
    </source>
</reference>
<dbReference type="OrthoDB" id="1698005at2"/>
<proteinExistence type="predicted"/>
<dbReference type="InterPro" id="IPR046004">
    <property type="entry name" value="DUF5960"/>
</dbReference>
<dbReference type="AlphaFoldDB" id="A0A0F2DVF3"/>
<dbReference type="PATRIC" id="fig|28037.216.peg.1660"/>
<name>A0A0F2DVF3_9STRE</name>
<gene>
    <name evidence="1" type="ORF">TZ94_01691</name>
</gene>
<accession>A0A0F2DVF3</accession>
<evidence type="ECO:0000313" key="2">
    <source>
        <dbReference type="Proteomes" id="UP000033489"/>
    </source>
</evidence>
<protein>
    <submittedName>
        <fullName evidence="1">Uncharacterized protein</fullName>
    </submittedName>
</protein>
<organism evidence="1 2">
    <name type="scientific">Streptococcus infantis</name>
    <dbReference type="NCBI Taxonomy" id="68892"/>
    <lineage>
        <taxon>Bacteria</taxon>
        <taxon>Bacillati</taxon>
        <taxon>Bacillota</taxon>
        <taxon>Bacilli</taxon>
        <taxon>Lactobacillales</taxon>
        <taxon>Streptococcaceae</taxon>
        <taxon>Streptococcus</taxon>
    </lineage>
</organism>
<comment type="caution">
    <text evidence="1">The sequence shown here is derived from an EMBL/GenBank/DDBJ whole genome shotgun (WGS) entry which is preliminary data.</text>
</comment>
<dbReference type="RefSeq" id="WP_045615951.1">
    <property type="nucleotide sequence ID" value="NZ_JYGT01000010.1"/>
</dbReference>
<dbReference type="Pfam" id="PF19385">
    <property type="entry name" value="DUF5960"/>
    <property type="match status" value="1"/>
</dbReference>
<evidence type="ECO:0000313" key="1">
    <source>
        <dbReference type="EMBL" id="KJQ74169.1"/>
    </source>
</evidence>